<dbReference type="OrthoDB" id="9811487at2"/>
<dbReference type="PROSITE" id="PS51257">
    <property type="entry name" value="PROKAR_LIPOPROTEIN"/>
    <property type="match status" value="1"/>
</dbReference>
<dbReference type="AlphaFoldDB" id="C9RRN2"/>
<dbReference type="STRING" id="59374.FSU_2112"/>
<reference evidence="3" key="2">
    <citation type="submission" date="2010-08" db="EMBL/GenBank/DDBJ databases">
        <title>Complete sequence of Fibrobacter succinogenes subsp. succinogenes S85.</title>
        <authorList>
            <person name="Durkin A.S."/>
            <person name="Nelson K.E."/>
            <person name="Morrison M."/>
            <person name="Forsberg C.W."/>
            <person name="Wilson D.B."/>
            <person name="Russell J.B."/>
            <person name="Cann I.K.O."/>
            <person name="Mackie R.I."/>
            <person name="White B.A."/>
        </authorList>
    </citation>
    <scope>NUCLEOTIDE SEQUENCE [LARGE SCALE GENOMIC DNA]</scope>
    <source>
        <strain evidence="3">ATCC 19169 / S85</strain>
    </source>
</reference>
<gene>
    <name evidence="1" type="ordered locus">Fisuc_1623</name>
    <name evidence="2" type="ordered locus">FSU_2112</name>
</gene>
<name>C9RRN2_FIBSS</name>
<evidence type="ECO:0000313" key="3">
    <source>
        <dbReference type="Proteomes" id="UP000000517"/>
    </source>
</evidence>
<keyword evidence="4" id="KW-1185">Reference proteome</keyword>
<protein>
    <submittedName>
        <fullName evidence="2">Putative lipoprotein</fullName>
    </submittedName>
</protein>
<dbReference type="EMBL" id="CP002158">
    <property type="protein sequence ID" value="ADL24570.1"/>
    <property type="molecule type" value="Genomic_DNA"/>
</dbReference>
<accession>C9RRN2</accession>
<organism evidence="2 3">
    <name type="scientific">Fibrobacter succinogenes (strain ATCC 19169 / S85)</name>
    <dbReference type="NCBI Taxonomy" id="59374"/>
    <lineage>
        <taxon>Bacteria</taxon>
        <taxon>Pseudomonadati</taxon>
        <taxon>Fibrobacterota</taxon>
        <taxon>Fibrobacteria</taxon>
        <taxon>Fibrobacterales</taxon>
        <taxon>Fibrobacteraceae</taxon>
        <taxon>Fibrobacter</taxon>
    </lineage>
</organism>
<proteinExistence type="predicted"/>
<dbReference type="Proteomes" id="UP000001497">
    <property type="component" value="Chromosome"/>
</dbReference>
<reference evidence="2" key="3">
    <citation type="submission" date="2010-08" db="EMBL/GenBank/DDBJ databases">
        <authorList>
            <person name="Durkin A.S."/>
            <person name="Nelson K.E."/>
            <person name="Morrison M."/>
            <person name="Forsberg C.W."/>
            <person name="Wilson D.B."/>
            <person name="Russell J.B."/>
            <person name="Cann I.K.O."/>
            <person name="Mackie R.I."/>
            <person name="White B.A."/>
        </authorList>
    </citation>
    <scope>NUCLEOTIDE SEQUENCE</scope>
    <source>
        <strain evidence="2">S85</strain>
    </source>
</reference>
<dbReference type="Proteomes" id="UP000000517">
    <property type="component" value="Chromosome"/>
</dbReference>
<dbReference type="RefSeq" id="WP_014546301.1">
    <property type="nucleotide sequence ID" value="NC_013410.1"/>
</dbReference>
<reference evidence="1 4" key="1">
    <citation type="submission" date="2009-10" db="EMBL/GenBank/DDBJ databases">
        <title>Complete sequence of Fibrobacter succinogenes subsp. succinogenes S85.</title>
        <authorList>
            <consortium name="US DOE Joint Genome Institute"/>
            <person name="Lucas S."/>
            <person name="Copeland A."/>
            <person name="Lapidus A."/>
            <person name="Glavina del Rio T."/>
            <person name="Tice H."/>
            <person name="Bruce D."/>
            <person name="Goodwin L."/>
            <person name="Pitluck S."/>
            <person name="Chertkov O."/>
            <person name="Detter J.C."/>
            <person name="Han C."/>
            <person name="Tapia R."/>
            <person name="Larimer F."/>
            <person name="Land M."/>
            <person name="Hauser L."/>
            <person name="Kyrpides N."/>
            <person name="Mikhailova N."/>
            <person name="Weimer P.J."/>
            <person name="Stevenson D.M."/>
            <person name="Boyum J."/>
            <person name="Brumm P.I."/>
            <person name="Mead D."/>
        </authorList>
    </citation>
    <scope>NUCLEOTIDE SEQUENCE [LARGE SCALE GENOMIC DNA]</scope>
    <source>
        <strain evidence="4">ATCC 19169 / S85</strain>
        <strain evidence="1">S85</strain>
    </source>
</reference>
<keyword evidence="2" id="KW-0449">Lipoprotein</keyword>
<evidence type="ECO:0000313" key="1">
    <source>
        <dbReference type="EMBL" id="ACX75218.1"/>
    </source>
</evidence>
<evidence type="ECO:0000313" key="2">
    <source>
        <dbReference type="EMBL" id="ADL24570.1"/>
    </source>
</evidence>
<dbReference type="HOGENOM" id="CLU_986083_0_0_0"/>
<evidence type="ECO:0000313" key="4">
    <source>
        <dbReference type="Proteomes" id="UP000001497"/>
    </source>
</evidence>
<sequence>MEKKVKTFGFEKMLAVLVVAFACECMWGCSDDVTFEWERTRRNAKVIGFVDDSLVMVGDYRFWLESKETWNGGRYDDEDAGNPRLCVYNYRVQEDGPRWCDSVSELHSSSWFYGQLTDSVVWGSGLPNSIKLWKIGEKPHELKLNPEFEGCSKKVDARRIHEWVDGKFIVLGTASVNGKTLENAFFAPEYGDEYCQYAVLDTLKRIVTYKRLEKDLEWIRKCDDLKAIGEDVYCLFLDKRLFNVYVAVNSEIKDSLMKETFKLNRFANVAFIGSYMNIYQSLCAFGNGWHKWITNFNSQGISFGDGNGDYITYE</sequence>
<dbReference type="KEGG" id="fsc:FSU_2112"/>
<dbReference type="KEGG" id="fsu:Fisuc_1623"/>
<dbReference type="EMBL" id="CP001792">
    <property type="protein sequence ID" value="ACX75218.1"/>
    <property type="molecule type" value="Genomic_DNA"/>
</dbReference>